<accession>A0A8H6XW83</accession>
<reference evidence="8" key="1">
    <citation type="submission" date="2020-05" db="EMBL/GenBank/DDBJ databases">
        <title>Mycena genomes resolve the evolution of fungal bioluminescence.</title>
        <authorList>
            <person name="Tsai I.J."/>
        </authorList>
    </citation>
    <scope>NUCLEOTIDE SEQUENCE</scope>
    <source>
        <strain evidence="8">CCC161011</strain>
    </source>
</reference>
<dbReference type="PANTHER" id="PTHR21382">
    <property type="entry name" value="NADH-UBIQUINONE OXIDOREDUCTASE SUBUNIT"/>
    <property type="match status" value="1"/>
</dbReference>
<dbReference type="AlphaFoldDB" id="A0A8H6XW83"/>
<dbReference type="PANTHER" id="PTHR21382:SF1">
    <property type="entry name" value="NADH DEHYDROGENASE [UBIQUINONE] 1 ALPHA SUBCOMPLEX SUBUNIT 11"/>
    <property type="match status" value="1"/>
</dbReference>
<evidence type="ECO:0000256" key="5">
    <source>
        <dbReference type="ARBA" id="ARBA00023128"/>
    </source>
</evidence>
<evidence type="ECO:0000256" key="4">
    <source>
        <dbReference type="ARBA" id="ARBA00022989"/>
    </source>
</evidence>
<proteinExistence type="predicted"/>
<evidence type="ECO:0000313" key="9">
    <source>
        <dbReference type="Proteomes" id="UP000620124"/>
    </source>
</evidence>
<dbReference type="EMBL" id="JACAZI010000012">
    <property type="protein sequence ID" value="KAF7347879.1"/>
    <property type="molecule type" value="Genomic_DNA"/>
</dbReference>
<evidence type="ECO:0000256" key="1">
    <source>
        <dbReference type="ARBA" id="ARBA00004448"/>
    </source>
</evidence>
<name>A0A8H6XW83_9AGAR</name>
<comment type="caution">
    <text evidence="8">The sequence shown here is derived from an EMBL/GenBank/DDBJ whole genome shotgun (WGS) entry which is preliminary data.</text>
</comment>
<dbReference type="Proteomes" id="UP000620124">
    <property type="component" value="Unassembled WGS sequence"/>
</dbReference>
<keyword evidence="6 7" id="KW-0472">Membrane</keyword>
<feature type="transmembrane region" description="Helical" evidence="7">
    <location>
        <begin position="70"/>
        <end position="87"/>
    </location>
</feature>
<feature type="transmembrane region" description="Helical" evidence="7">
    <location>
        <begin position="42"/>
        <end position="63"/>
    </location>
</feature>
<dbReference type="OrthoDB" id="1913277at2759"/>
<gene>
    <name evidence="8" type="ORF">MVEN_01545800</name>
</gene>
<keyword evidence="5" id="KW-0496">Mitochondrion</keyword>
<dbReference type="GO" id="GO:0045271">
    <property type="term" value="C:respiratory chain complex I"/>
    <property type="evidence" value="ECO:0007669"/>
    <property type="project" value="InterPro"/>
</dbReference>
<comment type="subcellular location">
    <subcellularLocation>
        <location evidence="1">Mitochondrion inner membrane</location>
        <topology evidence="1">Multi-pass membrane protein</topology>
    </subcellularLocation>
</comment>
<dbReference type="InterPro" id="IPR039205">
    <property type="entry name" value="NDUFA11"/>
</dbReference>
<organism evidence="8 9">
    <name type="scientific">Mycena venus</name>
    <dbReference type="NCBI Taxonomy" id="2733690"/>
    <lineage>
        <taxon>Eukaryota</taxon>
        <taxon>Fungi</taxon>
        <taxon>Dikarya</taxon>
        <taxon>Basidiomycota</taxon>
        <taxon>Agaricomycotina</taxon>
        <taxon>Agaricomycetes</taxon>
        <taxon>Agaricomycetidae</taxon>
        <taxon>Agaricales</taxon>
        <taxon>Marasmiineae</taxon>
        <taxon>Mycenaceae</taxon>
        <taxon>Mycena</taxon>
    </lineage>
</organism>
<evidence type="ECO:0000256" key="2">
    <source>
        <dbReference type="ARBA" id="ARBA00022692"/>
    </source>
</evidence>
<protein>
    <submittedName>
        <fullName evidence="8">NdufA11 NADH dehydrogenase subunit</fullName>
    </submittedName>
</protein>
<dbReference type="GO" id="GO:0006120">
    <property type="term" value="P:mitochondrial electron transport, NADH to ubiquinone"/>
    <property type="evidence" value="ECO:0007669"/>
    <property type="project" value="InterPro"/>
</dbReference>
<evidence type="ECO:0000256" key="6">
    <source>
        <dbReference type="ARBA" id="ARBA00023136"/>
    </source>
</evidence>
<keyword evidence="3" id="KW-0999">Mitochondrion inner membrane</keyword>
<feature type="transmembrane region" description="Helical" evidence="7">
    <location>
        <begin position="121"/>
        <end position="138"/>
    </location>
</feature>
<evidence type="ECO:0000313" key="8">
    <source>
        <dbReference type="EMBL" id="KAF7347879.1"/>
    </source>
</evidence>
<keyword evidence="9" id="KW-1185">Reference proteome</keyword>
<evidence type="ECO:0000256" key="7">
    <source>
        <dbReference type="SAM" id="Phobius"/>
    </source>
</evidence>
<keyword evidence="4 7" id="KW-1133">Transmembrane helix</keyword>
<evidence type="ECO:0000256" key="3">
    <source>
        <dbReference type="ARBA" id="ARBA00022792"/>
    </source>
</evidence>
<keyword evidence="2 7" id="KW-0812">Transmembrane</keyword>
<dbReference type="GO" id="GO:0005743">
    <property type="term" value="C:mitochondrial inner membrane"/>
    <property type="evidence" value="ECO:0007669"/>
    <property type="project" value="UniProtKB-SubCell"/>
</dbReference>
<sequence>MSSEGGPADQLKALVAKVLKDKPKPKAAAPTQYQEKPSLQNAFLLGGQSAIVGAITAGLRNALSGRNRGFLAPIGLFTAVGATFAMTESVVANQRQTDDAISAASGACAAGFLLGLSTRSLPMAIGTCGMMGGVMGMYKYTNGMGARSSNPAEKKSFFKPSAIVEAVKHE</sequence>